<reference evidence="2 3" key="1">
    <citation type="submission" date="2017-05" db="EMBL/GenBank/DDBJ databases">
        <authorList>
            <person name="Varghese N."/>
            <person name="Submissions S."/>
        </authorList>
    </citation>
    <scope>NUCLEOTIDE SEQUENCE [LARGE SCALE GENOMIC DNA]</scope>
    <source>
        <strain evidence="2 3">DSM 45474</strain>
    </source>
</reference>
<evidence type="ECO:0000259" key="1">
    <source>
        <dbReference type="Pfam" id="PF01243"/>
    </source>
</evidence>
<gene>
    <name evidence="2" type="ORF">SAMN06264849_101368</name>
</gene>
<evidence type="ECO:0000313" key="3">
    <source>
        <dbReference type="Proteomes" id="UP000315636"/>
    </source>
</evidence>
<dbReference type="PANTHER" id="PTHR42815">
    <property type="entry name" value="FAD-BINDING, PUTATIVE (AFU_ORTHOLOGUE AFUA_6G07600)-RELATED"/>
    <property type="match status" value="1"/>
</dbReference>
<dbReference type="Gene3D" id="2.30.110.10">
    <property type="entry name" value="Electron Transport, Fmn-binding Protein, Chain A"/>
    <property type="match status" value="1"/>
</dbReference>
<proteinExistence type="predicted"/>
<dbReference type="OrthoDB" id="9796486at2"/>
<name>A0A521AV99_9BACL</name>
<dbReference type="InterPro" id="IPR011576">
    <property type="entry name" value="Pyridox_Oxase_N"/>
</dbReference>
<keyword evidence="3" id="KW-1185">Reference proteome</keyword>
<dbReference type="EMBL" id="FXTI01000001">
    <property type="protein sequence ID" value="SMO38739.1"/>
    <property type="molecule type" value="Genomic_DNA"/>
</dbReference>
<accession>A0A521AV99</accession>
<dbReference type="InterPro" id="IPR024029">
    <property type="entry name" value="Pyridox_Oxase_FMN-dep"/>
</dbReference>
<dbReference type="Proteomes" id="UP000315636">
    <property type="component" value="Unassembled WGS sequence"/>
</dbReference>
<organism evidence="2 3">
    <name type="scientific">Melghirimyces algeriensis</name>
    <dbReference type="NCBI Taxonomy" id="910412"/>
    <lineage>
        <taxon>Bacteria</taxon>
        <taxon>Bacillati</taxon>
        <taxon>Bacillota</taxon>
        <taxon>Bacilli</taxon>
        <taxon>Bacillales</taxon>
        <taxon>Thermoactinomycetaceae</taxon>
        <taxon>Melghirimyces</taxon>
    </lineage>
</organism>
<dbReference type="PANTHER" id="PTHR42815:SF2">
    <property type="entry name" value="FAD-BINDING, PUTATIVE (AFU_ORTHOLOGUE AFUA_6G07600)-RELATED"/>
    <property type="match status" value="1"/>
</dbReference>
<protein>
    <recommendedName>
        <fullName evidence="1">Pyridoxamine 5'-phosphate oxidase N-terminal domain-containing protein</fullName>
    </recommendedName>
</protein>
<dbReference type="Pfam" id="PF01243">
    <property type="entry name" value="PNPOx_N"/>
    <property type="match status" value="1"/>
</dbReference>
<sequence length="211" mass="23695">MCNRPFQDVITTEEELCERMGTPNRMVARKAIDHLDQHCRDFIALSPFVLLATTDALGACDVSPRGDAPGFVQVLDDNHLVIPERPGNRRMDSLRNILSIPQVGLLFLIPGLGETLRVNGRACVIKDQKLLQPMAVNGRSPKVGIGLEVKESFIHCAKSLKRSRLWEPETWLEPSALPHVSKMLADHIQLPDVTAESVEKRLKESYTHRLY</sequence>
<dbReference type="AlphaFoldDB" id="A0A521AV99"/>
<dbReference type="SUPFAM" id="SSF50475">
    <property type="entry name" value="FMN-binding split barrel"/>
    <property type="match status" value="1"/>
</dbReference>
<feature type="domain" description="Pyridoxamine 5'-phosphate oxidase N-terminal" evidence="1">
    <location>
        <begin position="35"/>
        <end position="137"/>
    </location>
</feature>
<evidence type="ECO:0000313" key="2">
    <source>
        <dbReference type="EMBL" id="SMO38739.1"/>
    </source>
</evidence>
<dbReference type="RefSeq" id="WP_142504053.1">
    <property type="nucleotide sequence ID" value="NZ_FXTI01000001.1"/>
</dbReference>
<dbReference type="InterPro" id="IPR012349">
    <property type="entry name" value="Split_barrel_FMN-bd"/>
</dbReference>
<dbReference type="NCBIfam" id="TIGR04025">
    <property type="entry name" value="PPOX_FMN_DR2398"/>
    <property type="match status" value="1"/>
</dbReference>